<dbReference type="NCBIfam" id="NF047498">
    <property type="entry name" value="LIC_12616_fam"/>
    <property type="match status" value="1"/>
</dbReference>
<dbReference type="Proteomes" id="UP001596282">
    <property type="component" value="Unassembled WGS sequence"/>
</dbReference>
<keyword evidence="2" id="KW-1185">Reference proteome</keyword>
<evidence type="ECO:0000313" key="1">
    <source>
        <dbReference type="EMBL" id="MFC6180346.1"/>
    </source>
</evidence>
<proteinExistence type="predicted"/>
<evidence type="ECO:0000313" key="2">
    <source>
        <dbReference type="Proteomes" id="UP001596282"/>
    </source>
</evidence>
<dbReference type="RefSeq" id="WP_379831790.1">
    <property type="nucleotide sequence ID" value="NZ_BJDJ01000003.1"/>
</dbReference>
<organism evidence="1 2">
    <name type="scientific">Lactiplantibacillus daowaiensis</name>
    <dbReference type="NCBI Taxonomy" id="2559918"/>
    <lineage>
        <taxon>Bacteria</taxon>
        <taxon>Bacillati</taxon>
        <taxon>Bacillota</taxon>
        <taxon>Bacilli</taxon>
        <taxon>Lactobacillales</taxon>
        <taxon>Lactobacillaceae</taxon>
        <taxon>Lactiplantibacillus</taxon>
    </lineage>
</organism>
<reference evidence="2" key="1">
    <citation type="journal article" date="2019" name="Int. J. Syst. Evol. Microbiol.">
        <title>The Global Catalogue of Microorganisms (GCM) 10K type strain sequencing project: providing services to taxonomists for standard genome sequencing and annotation.</title>
        <authorList>
            <consortium name="The Broad Institute Genomics Platform"/>
            <consortium name="The Broad Institute Genome Sequencing Center for Infectious Disease"/>
            <person name="Wu L."/>
            <person name="Ma J."/>
        </authorList>
    </citation>
    <scope>NUCLEOTIDE SEQUENCE [LARGE SCALE GENOMIC DNA]</scope>
    <source>
        <strain evidence="2">CCM 8933</strain>
    </source>
</reference>
<accession>A0ABW1RY91</accession>
<name>A0ABW1RY91_9LACO</name>
<protein>
    <submittedName>
        <fullName evidence="1">LIC_12616 family protein</fullName>
    </submittedName>
</protein>
<dbReference type="EMBL" id="JBHSSC010000009">
    <property type="protein sequence ID" value="MFC6180346.1"/>
    <property type="molecule type" value="Genomic_DNA"/>
</dbReference>
<comment type="caution">
    <text evidence="1">The sequence shown here is derived from an EMBL/GenBank/DDBJ whole genome shotgun (WGS) entry which is preliminary data.</text>
</comment>
<sequence length="157" mass="17709">MFNDVERNLIAQIKKYRPSLVVSDADVVGEAPDFPYVEYDQYMDPISETFEAMENDPVTIGIQLKALSNVKNEAKEIAYWMSKLYREQQPAYELEQNGIVIQEATMLPPTTDDLTAGFIFTSGVDLRVEIIDGFTDDTQPGQIGSVDVLMTKDTKEE</sequence>
<gene>
    <name evidence="1" type="ORF">ACFP5Y_03820</name>
</gene>